<dbReference type="InterPro" id="IPR011009">
    <property type="entry name" value="Kinase-like_dom_sf"/>
</dbReference>
<dbReference type="Proteomes" id="UP001500483">
    <property type="component" value="Unassembled WGS sequence"/>
</dbReference>
<name>A0ABP6RNK8_9PSEU</name>
<reference evidence="3" key="1">
    <citation type="journal article" date="2019" name="Int. J. Syst. Evol. Microbiol.">
        <title>The Global Catalogue of Microorganisms (GCM) 10K type strain sequencing project: providing services to taxonomists for standard genome sequencing and annotation.</title>
        <authorList>
            <consortium name="The Broad Institute Genomics Platform"/>
            <consortium name="The Broad Institute Genome Sequencing Center for Infectious Disease"/>
            <person name="Wu L."/>
            <person name="Ma J."/>
        </authorList>
    </citation>
    <scope>NUCLEOTIDE SEQUENCE [LARGE SCALE GENOMIC DNA]</scope>
    <source>
        <strain evidence="3">JCM 9687</strain>
    </source>
</reference>
<accession>A0ABP6RNK8</accession>
<dbReference type="Gene3D" id="3.90.1200.10">
    <property type="match status" value="1"/>
</dbReference>
<keyword evidence="3" id="KW-1185">Reference proteome</keyword>
<evidence type="ECO:0000313" key="3">
    <source>
        <dbReference type="Proteomes" id="UP001500483"/>
    </source>
</evidence>
<evidence type="ECO:0000313" key="2">
    <source>
        <dbReference type="EMBL" id="GAA3357981.1"/>
    </source>
</evidence>
<dbReference type="Pfam" id="PF01636">
    <property type="entry name" value="APH"/>
    <property type="match status" value="1"/>
</dbReference>
<comment type="caution">
    <text evidence="2">The sequence shown here is derived from an EMBL/GenBank/DDBJ whole genome shotgun (WGS) entry which is preliminary data.</text>
</comment>
<feature type="domain" description="Aminoglycoside phosphotransferase" evidence="1">
    <location>
        <begin position="2"/>
        <end position="31"/>
    </location>
</feature>
<evidence type="ECO:0000259" key="1">
    <source>
        <dbReference type="Pfam" id="PF01636"/>
    </source>
</evidence>
<gene>
    <name evidence="2" type="ORF">GCM10020366_28210</name>
</gene>
<protein>
    <recommendedName>
        <fullName evidence="1">Aminoglycoside phosphotransferase domain-containing protein</fullName>
    </recommendedName>
</protein>
<dbReference type="EMBL" id="BAAAYK010000038">
    <property type="protein sequence ID" value="GAA3357981.1"/>
    <property type="molecule type" value="Genomic_DNA"/>
</dbReference>
<dbReference type="InterPro" id="IPR002575">
    <property type="entry name" value="Aminoglycoside_PTrfase"/>
</dbReference>
<sequence>MLVHGDFQSGNVRWADGRLSGVVDWEGAACGRRRHAEWTGELVRRAPVRGWGG</sequence>
<dbReference type="SUPFAM" id="SSF56112">
    <property type="entry name" value="Protein kinase-like (PK-like)"/>
    <property type="match status" value="1"/>
</dbReference>
<proteinExistence type="predicted"/>
<organism evidence="2 3">
    <name type="scientific">Saccharopolyspora gregorii</name>
    <dbReference type="NCBI Taxonomy" id="33914"/>
    <lineage>
        <taxon>Bacteria</taxon>
        <taxon>Bacillati</taxon>
        <taxon>Actinomycetota</taxon>
        <taxon>Actinomycetes</taxon>
        <taxon>Pseudonocardiales</taxon>
        <taxon>Pseudonocardiaceae</taxon>
        <taxon>Saccharopolyspora</taxon>
    </lineage>
</organism>